<evidence type="ECO:0000313" key="3">
    <source>
        <dbReference type="Proteomes" id="UP000324222"/>
    </source>
</evidence>
<feature type="region of interest" description="Disordered" evidence="1">
    <location>
        <begin position="1"/>
        <end position="40"/>
    </location>
</feature>
<accession>A0A5B7IWG6</accession>
<sequence length="40" mass="4644">MTRLSAPRPAETRTRIQSMAVPDVTKSSHEEEEEEEEEEK</sequence>
<evidence type="ECO:0000313" key="2">
    <source>
        <dbReference type="EMBL" id="MPC86539.1"/>
    </source>
</evidence>
<evidence type="ECO:0000256" key="1">
    <source>
        <dbReference type="SAM" id="MobiDB-lite"/>
    </source>
</evidence>
<dbReference type="AlphaFoldDB" id="A0A5B7IWG6"/>
<reference evidence="2 3" key="1">
    <citation type="submission" date="2019-05" db="EMBL/GenBank/DDBJ databases">
        <title>Another draft genome of Portunus trituberculatus and its Hox gene families provides insights of decapod evolution.</title>
        <authorList>
            <person name="Jeong J.-H."/>
            <person name="Song I."/>
            <person name="Kim S."/>
            <person name="Choi T."/>
            <person name="Kim D."/>
            <person name="Ryu S."/>
            <person name="Kim W."/>
        </authorList>
    </citation>
    <scope>NUCLEOTIDE SEQUENCE [LARGE SCALE GENOMIC DNA]</scope>
    <source>
        <tissue evidence="2">Muscle</tissue>
    </source>
</reference>
<name>A0A5B7IWG6_PORTR</name>
<protein>
    <submittedName>
        <fullName evidence="2">Uncharacterized protein</fullName>
    </submittedName>
</protein>
<dbReference type="EMBL" id="VSRR010071817">
    <property type="protein sequence ID" value="MPC86539.1"/>
    <property type="molecule type" value="Genomic_DNA"/>
</dbReference>
<organism evidence="2 3">
    <name type="scientific">Portunus trituberculatus</name>
    <name type="common">Swimming crab</name>
    <name type="synonym">Neptunus trituberculatus</name>
    <dbReference type="NCBI Taxonomy" id="210409"/>
    <lineage>
        <taxon>Eukaryota</taxon>
        <taxon>Metazoa</taxon>
        <taxon>Ecdysozoa</taxon>
        <taxon>Arthropoda</taxon>
        <taxon>Crustacea</taxon>
        <taxon>Multicrustacea</taxon>
        <taxon>Malacostraca</taxon>
        <taxon>Eumalacostraca</taxon>
        <taxon>Eucarida</taxon>
        <taxon>Decapoda</taxon>
        <taxon>Pleocyemata</taxon>
        <taxon>Brachyura</taxon>
        <taxon>Eubrachyura</taxon>
        <taxon>Portunoidea</taxon>
        <taxon>Portunidae</taxon>
        <taxon>Portuninae</taxon>
        <taxon>Portunus</taxon>
    </lineage>
</organism>
<proteinExistence type="predicted"/>
<dbReference type="Proteomes" id="UP000324222">
    <property type="component" value="Unassembled WGS sequence"/>
</dbReference>
<gene>
    <name evidence="2" type="ORF">E2C01_081370</name>
</gene>
<keyword evidence="3" id="KW-1185">Reference proteome</keyword>
<comment type="caution">
    <text evidence="2">The sequence shown here is derived from an EMBL/GenBank/DDBJ whole genome shotgun (WGS) entry which is preliminary data.</text>
</comment>
<feature type="compositionally biased region" description="Acidic residues" evidence="1">
    <location>
        <begin position="30"/>
        <end position="40"/>
    </location>
</feature>